<proteinExistence type="predicted"/>
<dbReference type="Proteomes" id="UP000527355">
    <property type="component" value="Unassembled WGS sequence"/>
</dbReference>
<comment type="caution">
    <text evidence="2">The sequence shown here is derived from an EMBL/GenBank/DDBJ whole genome shotgun (WGS) entry which is preliminary data.</text>
</comment>
<evidence type="ECO:0000313" key="2">
    <source>
        <dbReference type="EMBL" id="KAF6378716.1"/>
    </source>
</evidence>
<keyword evidence="3" id="KW-1185">Reference proteome</keyword>
<dbReference type="EMBL" id="JABWUV010000002">
    <property type="protein sequence ID" value="KAF6378716.1"/>
    <property type="molecule type" value="Genomic_DNA"/>
</dbReference>
<sequence>MAIVLVYMVPCDSATQLLLCHVEALRLVPQCLGSSLPRYMTTCLPQLQASVRGGAAGHRSPLLNGTPTPAPSPASRSLSSLCPHRLPSSPRPFGTPSTVTSRRLAFLKVRMSHRASSSFGVQPRTVPRG</sequence>
<reference evidence="2 3" key="1">
    <citation type="journal article" date="2020" name="Nature">
        <title>Six reference-quality genomes reveal evolution of bat adaptations.</title>
        <authorList>
            <person name="Jebb D."/>
            <person name="Huang Z."/>
            <person name="Pippel M."/>
            <person name="Hughes G.M."/>
            <person name="Lavrichenko K."/>
            <person name="Devanna P."/>
            <person name="Winkler S."/>
            <person name="Jermiin L.S."/>
            <person name="Skirmuntt E.C."/>
            <person name="Katzourakis A."/>
            <person name="Burkitt-Gray L."/>
            <person name="Ray D.A."/>
            <person name="Sullivan K.A.M."/>
            <person name="Roscito J.G."/>
            <person name="Kirilenko B.M."/>
            <person name="Davalos L.M."/>
            <person name="Corthals A.P."/>
            <person name="Power M.L."/>
            <person name="Jones G."/>
            <person name="Ransome R.D."/>
            <person name="Dechmann D.K.N."/>
            <person name="Locatelli A.G."/>
            <person name="Puechmaille S.J."/>
            <person name="Fedrigo O."/>
            <person name="Jarvis E.D."/>
            <person name="Hiller M."/>
            <person name="Vernes S.C."/>
            <person name="Myers E.W."/>
            <person name="Teeling E.C."/>
        </authorList>
    </citation>
    <scope>NUCLEOTIDE SEQUENCE [LARGE SCALE GENOMIC DNA]</scope>
    <source>
        <strain evidence="2">MMyoMyo1</strain>
        <tissue evidence="2">Flight muscle</tissue>
    </source>
</reference>
<name>A0A7J7ZXY3_MYOMY</name>
<evidence type="ECO:0000256" key="1">
    <source>
        <dbReference type="SAM" id="MobiDB-lite"/>
    </source>
</evidence>
<dbReference type="AlphaFoldDB" id="A0A7J7ZXY3"/>
<accession>A0A7J7ZXY3</accession>
<protein>
    <submittedName>
        <fullName evidence="2">Uncharacterized protein</fullName>
    </submittedName>
</protein>
<gene>
    <name evidence="2" type="ORF">mMyoMyo1_009642</name>
</gene>
<evidence type="ECO:0000313" key="3">
    <source>
        <dbReference type="Proteomes" id="UP000527355"/>
    </source>
</evidence>
<organism evidence="2 3">
    <name type="scientific">Myotis myotis</name>
    <name type="common">Greater mouse-eared bat</name>
    <name type="synonym">Vespertilio myotis</name>
    <dbReference type="NCBI Taxonomy" id="51298"/>
    <lineage>
        <taxon>Eukaryota</taxon>
        <taxon>Metazoa</taxon>
        <taxon>Chordata</taxon>
        <taxon>Craniata</taxon>
        <taxon>Vertebrata</taxon>
        <taxon>Euteleostomi</taxon>
        <taxon>Mammalia</taxon>
        <taxon>Eutheria</taxon>
        <taxon>Laurasiatheria</taxon>
        <taxon>Chiroptera</taxon>
        <taxon>Yangochiroptera</taxon>
        <taxon>Vespertilionidae</taxon>
        <taxon>Myotis</taxon>
    </lineage>
</organism>
<feature type="region of interest" description="Disordered" evidence="1">
    <location>
        <begin position="55"/>
        <end position="97"/>
    </location>
</feature>
<feature type="compositionally biased region" description="Low complexity" evidence="1">
    <location>
        <begin position="73"/>
        <end position="83"/>
    </location>
</feature>